<keyword evidence="5 6" id="KW-0472">Membrane</keyword>
<dbReference type="Proteomes" id="UP000536685">
    <property type="component" value="Unassembled WGS sequence"/>
</dbReference>
<comment type="caution">
    <text evidence="8">The sequence shown here is derived from an EMBL/GenBank/DDBJ whole genome shotgun (WGS) entry which is preliminary data.</text>
</comment>
<comment type="subcellular location">
    <subcellularLocation>
        <location evidence="1">Membrane</location>
        <topology evidence="1">Multi-pass membrane protein</topology>
    </subcellularLocation>
</comment>
<dbReference type="AlphaFoldDB" id="A0A841ARN3"/>
<feature type="transmembrane region" description="Helical" evidence="6">
    <location>
        <begin position="207"/>
        <end position="231"/>
    </location>
</feature>
<evidence type="ECO:0000256" key="2">
    <source>
        <dbReference type="ARBA" id="ARBA00006143"/>
    </source>
</evidence>
<evidence type="ECO:0000256" key="5">
    <source>
        <dbReference type="ARBA" id="ARBA00023136"/>
    </source>
</evidence>
<keyword evidence="3 6" id="KW-0812">Transmembrane</keyword>
<name>A0A841ARN3_9MICO</name>
<feature type="transmembrane region" description="Helical" evidence="6">
    <location>
        <begin position="95"/>
        <end position="116"/>
    </location>
</feature>
<feature type="transmembrane region" description="Helical" evidence="6">
    <location>
        <begin position="12"/>
        <end position="38"/>
    </location>
</feature>
<evidence type="ECO:0000256" key="3">
    <source>
        <dbReference type="ARBA" id="ARBA00022692"/>
    </source>
</evidence>
<keyword evidence="4 6" id="KW-1133">Transmembrane helix</keyword>
<evidence type="ECO:0000256" key="1">
    <source>
        <dbReference type="ARBA" id="ARBA00004141"/>
    </source>
</evidence>
<dbReference type="RefSeq" id="WP_184238891.1">
    <property type="nucleotide sequence ID" value="NZ_JACHMJ010000001.1"/>
</dbReference>
<dbReference type="InterPro" id="IPR051790">
    <property type="entry name" value="Cytochrome_c-biogenesis_DsbD"/>
</dbReference>
<dbReference type="InterPro" id="IPR003834">
    <property type="entry name" value="Cyt_c_assmbl_TM_dom"/>
</dbReference>
<dbReference type="GO" id="GO:0017004">
    <property type="term" value="P:cytochrome complex assembly"/>
    <property type="evidence" value="ECO:0007669"/>
    <property type="project" value="InterPro"/>
</dbReference>
<dbReference type="EMBL" id="JACHMJ010000001">
    <property type="protein sequence ID" value="MBB5844602.1"/>
    <property type="molecule type" value="Genomic_DNA"/>
</dbReference>
<proteinExistence type="inferred from homology"/>
<dbReference type="PANTHER" id="PTHR31272">
    <property type="entry name" value="CYTOCHROME C-TYPE BIOGENESIS PROTEIN HI_1454-RELATED"/>
    <property type="match status" value="1"/>
</dbReference>
<comment type="similarity">
    <text evidence="2">Belongs to the DsbD family.</text>
</comment>
<evidence type="ECO:0000256" key="6">
    <source>
        <dbReference type="SAM" id="Phobius"/>
    </source>
</evidence>
<evidence type="ECO:0000256" key="4">
    <source>
        <dbReference type="ARBA" id="ARBA00022989"/>
    </source>
</evidence>
<keyword evidence="9" id="KW-1185">Reference proteome</keyword>
<feature type="domain" description="Cytochrome C biogenesis protein transmembrane" evidence="7">
    <location>
        <begin position="14"/>
        <end position="203"/>
    </location>
</feature>
<dbReference type="Pfam" id="PF02683">
    <property type="entry name" value="DsbD_TM"/>
    <property type="match status" value="1"/>
</dbReference>
<feature type="transmembrane region" description="Helical" evidence="6">
    <location>
        <begin position="166"/>
        <end position="195"/>
    </location>
</feature>
<evidence type="ECO:0000259" key="7">
    <source>
        <dbReference type="Pfam" id="PF02683"/>
    </source>
</evidence>
<gene>
    <name evidence="8" type="ORF">HD599_002925</name>
</gene>
<protein>
    <submittedName>
        <fullName evidence="8">Cytochrome c-type biogenesis protein</fullName>
    </submittedName>
</protein>
<evidence type="ECO:0000313" key="9">
    <source>
        <dbReference type="Proteomes" id="UP000536685"/>
    </source>
</evidence>
<dbReference type="PANTHER" id="PTHR31272:SF4">
    <property type="entry name" value="CYTOCHROME C-TYPE BIOGENESIS PROTEIN HI_1454-RELATED"/>
    <property type="match status" value="1"/>
</dbReference>
<sequence length="246" mass="25779">MPDVGQLVGDGQLLVALPIALLAGLLSFLSPCILPLVPGYLGYVGGLSGTGGKRDRSRLVLGVSLFILGFTLVFVATNAAFGALGTWLYIYGDTITRFAGVLVILLGLVFIGQFTFMQRTVKPKWMPATGLAGAPLLGILFGLGWTPCLGPTLAAITTISLTSGSAWQGVILGLVYSLGLGIPFLLVAFGFGWVATSVSWVKKHIRLVNIVGGSMLVIIGVLMVTGLWSIWMSQLGAVINVFVTPL</sequence>
<reference evidence="8 9" key="1">
    <citation type="submission" date="2020-08" db="EMBL/GenBank/DDBJ databases">
        <title>Sequencing the genomes of 1000 actinobacteria strains.</title>
        <authorList>
            <person name="Klenk H.-P."/>
        </authorList>
    </citation>
    <scope>NUCLEOTIDE SEQUENCE [LARGE SCALE GENOMIC DNA]</scope>
    <source>
        <strain evidence="8 9">DSM 105784</strain>
    </source>
</reference>
<evidence type="ECO:0000313" key="8">
    <source>
        <dbReference type="EMBL" id="MBB5844602.1"/>
    </source>
</evidence>
<accession>A0A841ARN3</accession>
<organism evidence="8 9">
    <name type="scientific">Conyzicola lurida</name>
    <dbReference type="NCBI Taxonomy" id="1172621"/>
    <lineage>
        <taxon>Bacteria</taxon>
        <taxon>Bacillati</taxon>
        <taxon>Actinomycetota</taxon>
        <taxon>Actinomycetes</taxon>
        <taxon>Micrococcales</taxon>
        <taxon>Microbacteriaceae</taxon>
        <taxon>Conyzicola</taxon>
    </lineage>
</organism>
<dbReference type="GO" id="GO:0016020">
    <property type="term" value="C:membrane"/>
    <property type="evidence" value="ECO:0007669"/>
    <property type="project" value="UniProtKB-SubCell"/>
</dbReference>
<feature type="transmembrane region" description="Helical" evidence="6">
    <location>
        <begin position="59"/>
        <end position="89"/>
    </location>
</feature>